<evidence type="ECO:0000256" key="3">
    <source>
        <dbReference type="ARBA" id="ARBA00023163"/>
    </source>
</evidence>
<dbReference type="Pfam" id="PF00196">
    <property type="entry name" value="GerE"/>
    <property type="match status" value="1"/>
</dbReference>
<dbReference type="Gene3D" id="1.10.10.10">
    <property type="entry name" value="Winged helix-like DNA-binding domain superfamily/Winged helix DNA-binding domain"/>
    <property type="match status" value="1"/>
</dbReference>
<dbReference type="GO" id="GO:0006355">
    <property type="term" value="P:regulation of DNA-templated transcription"/>
    <property type="evidence" value="ECO:0007669"/>
    <property type="project" value="InterPro"/>
</dbReference>
<dbReference type="SMART" id="SM00421">
    <property type="entry name" value="HTH_LUXR"/>
    <property type="match status" value="1"/>
</dbReference>
<dbReference type="SUPFAM" id="SSF46894">
    <property type="entry name" value="C-terminal effector domain of the bipartite response regulators"/>
    <property type="match status" value="1"/>
</dbReference>
<dbReference type="CDD" id="cd06170">
    <property type="entry name" value="LuxR_C_like"/>
    <property type="match status" value="1"/>
</dbReference>
<dbReference type="AlphaFoldDB" id="A0A6L6JH87"/>
<dbReference type="RefSeq" id="WP_155096599.1">
    <property type="nucleotide sequence ID" value="NZ_WMIE01000012.1"/>
</dbReference>
<dbReference type="InterPro" id="IPR016032">
    <property type="entry name" value="Sig_transdc_resp-reg_C-effctor"/>
</dbReference>
<evidence type="ECO:0000256" key="2">
    <source>
        <dbReference type="ARBA" id="ARBA00023125"/>
    </source>
</evidence>
<keyword evidence="3" id="KW-0804">Transcription</keyword>
<dbReference type="PRINTS" id="PR00038">
    <property type="entry name" value="HTHLUXR"/>
</dbReference>
<evidence type="ECO:0000313" key="5">
    <source>
        <dbReference type="EMBL" id="MTH79241.1"/>
    </source>
</evidence>
<dbReference type="GO" id="GO:0003677">
    <property type="term" value="F:DNA binding"/>
    <property type="evidence" value="ECO:0007669"/>
    <property type="project" value="UniProtKB-KW"/>
</dbReference>
<dbReference type="PANTHER" id="PTHR44688">
    <property type="entry name" value="DNA-BINDING TRANSCRIPTIONAL ACTIVATOR DEVR_DOSR"/>
    <property type="match status" value="1"/>
</dbReference>
<comment type="caution">
    <text evidence="5">The sequence shown here is derived from an EMBL/GenBank/DDBJ whole genome shotgun (WGS) entry which is preliminary data.</text>
</comment>
<accession>A0A6L6JH87</accession>
<gene>
    <name evidence="5" type="ORF">GL286_16070</name>
</gene>
<organism evidence="5 6">
    <name type="scientific">Paracoccus aestuariivivens</name>
    <dbReference type="NCBI Taxonomy" id="1820333"/>
    <lineage>
        <taxon>Bacteria</taxon>
        <taxon>Pseudomonadati</taxon>
        <taxon>Pseudomonadota</taxon>
        <taxon>Alphaproteobacteria</taxon>
        <taxon>Rhodobacterales</taxon>
        <taxon>Paracoccaceae</taxon>
        <taxon>Paracoccus</taxon>
    </lineage>
</organism>
<dbReference type="InterPro" id="IPR000792">
    <property type="entry name" value="Tscrpt_reg_LuxR_C"/>
</dbReference>
<protein>
    <recommendedName>
        <fullName evidence="4">HTH luxR-type domain-containing protein</fullName>
    </recommendedName>
</protein>
<dbReference type="Proteomes" id="UP000478183">
    <property type="component" value="Unassembled WGS sequence"/>
</dbReference>
<proteinExistence type="predicted"/>
<keyword evidence="1" id="KW-0805">Transcription regulation</keyword>
<keyword evidence="6" id="KW-1185">Reference proteome</keyword>
<dbReference type="EMBL" id="WMIE01000012">
    <property type="protein sequence ID" value="MTH79241.1"/>
    <property type="molecule type" value="Genomic_DNA"/>
</dbReference>
<dbReference type="PROSITE" id="PS50043">
    <property type="entry name" value="HTH_LUXR_2"/>
    <property type="match status" value="1"/>
</dbReference>
<evidence type="ECO:0000313" key="6">
    <source>
        <dbReference type="Proteomes" id="UP000478183"/>
    </source>
</evidence>
<evidence type="ECO:0000256" key="1">
    <source>
        <dbReference type="ARBA" id="ARBA00023015"/>
    </source>
</evidence>
<evidence type="ECO:0000259" key="4">
    <source>
        <dbReference type="PROSITE" id="PS50043"/>
    </source>
</evidence>
<feature type="domain" description="HTH luxR-type" evidence="4">
    <location>
        <begin position="308"/>
        <end position="373"/>
    </location>
</feature>
<reference evidence="5 6" key="1">
    <citation type="submission" date="2019-11" db="EMBL/GenBank/DDBJ databases">
        <authorList>
            <person name="Dong K."/>
        </authorList>
    </citation>
    <scope>NUCLEOTIDE SEQUENCE [LARGE SCALE GENOMIC DNA]</scope>
    <source>
        <strain evidence="5 6">NBRC 111993</strain>
    </source>
</reference>
<dbReference type="OrthoDB" id="4457864at2"/>
<dbReference type="SUPFAM" id="SSF55785">
    <property type="entry name" value="PYP-like sensor domain (PAS domain)"/>
    <property type="match status" value="1"/>
</dbReference>
<keyword evidence="2" id="KW-0238">DNA-binding</keyword>
<sequence length="378" mass="41321">MNRQIQAASDLIGMIYDCVVDPENWPHVLEAACRKIRFHYGALSLQTLPSGIPLLHACSGLAPEWLARIPDYSADFIERWGGRQRVDALPLSEPAILSRVNPEWASPDSRYYREWAQPLGIHDIMALGMVREPSAIGSIILARHHRQGPITRQDLETARLILPHAQRAIAISRILETRRLTISSLHSVLDQIPVGVVLVNASCRILHANRTGIATLEAGHPVASRQGRFHLNDPDLDRRLAQSVREAARGFSPDLQGVDFPLRDTDGKGYMVQILPVSAHSRTMEVVAGAAVIFIKELSPTLPAPHASFAAVYGLSKAEAVVLAKIAQGSGVVEAARQLGLSAATVKTHLQHIFDKTGVRRQADLVALVSSSRISSDR</sequence>
<name>A0A6L6JH87_9RHOB</name>
<dbReference type="InterPro" id="IPR035965">
    <property type="entry name" value="PAS-like_dom_sf"/>
</dbReference>
<dbReference type="InterPro" id="IPR036388">
    <property type="entry name" value="WH-like_DNA-bd_sf"/>
</dbReference>
<dbReference type="PANTHER" id="PTHR44688:SF16">
    <property type="entry name" value="DNA-BINDING TRANSCRIPTIONAL ACTIVATOR DEVR_DOSR"/>
    <property type="match status" value="1"/>
</dbReference>